<keyword evidence="1" id="KW-0732">Signal</keyword>
<name>A0A1G9R978_9SPHI</name>
<dbReference type="OrthoDB" id="1117499at2"/>
<keyword evidence="3" id="KW-1185">Reference proteome</keyword>
<dbReference type="PROSITE" id="PS51257">
    <property type="entry name" value="PROKAR_LIPOPROTEIN"/>
    <property type="match status" value="1"/>
</dbReference>
<proteinExistence type="predicted"/>
<evidence type="ECO:0000313" key="2">
    <source>
        <dbReference type="EMBL" id="SDM19407.1"/>
    </source>
</evidence>
<dbReference type="AlphaFoldDB" id="A0A1G9R978"/>
<dbReference type="RefSeq" id="WP_074605829.1">
    <property type="nucleotide sequence ID" value="NZ_FNGY01000003.1"/>
</dbReference>
<feature type="signal peptide" evidence="1">
    <location>
        <begin position="1"/>
        <end position="21"/>
    </location>
</feature>
<dbReference type="Pfam" id="PF14054">
    <property type="entry name" value="DUF4249"/>
    <property type="match status" value="1"/>
</dbReference>
<sequence length="281" mass="31803">MMNFCRSVFFVLLLLMAYSCKKPDKPAPYKPRFVVEGWIEKDDYPYVIVTHNLPFFTAIDSAQLAEVVIRYAKVTVSDGTETEVLTGMTDKRYFPYFLYRGTSLKGVTGGNYKLTVTYAGNTLEAETSIPKVTPLDSIWFVPRPKNNVQLNVRFKDAAADKNYYRMYTKLEKAKVFTPTLLSNQNDQYFNGQELQLQVNRGQDNNLTSKHDPYFMKGDTVMVKFSGIPQSGFEFWSSLQDEVLNGSNPLVGSTKALKTNIKGPGVGIWCGYASTIYRVIAQ</sequence>
<feature type="chain" id="PRO_5010194117" description="DUF4249 domain-containing protein" evidence="1">
    <location>
        <begin position="22"/>
        <end position="281"/>
    </location>
</feature>
<dbReference type="Proteomes" id="UP000183200">
    <property type="component" value="Unassembled WGS sequence"/>
</dbReference>
<evidence type="ECO:0000313" key="3">
    <source>
        <dbReference type="Proteomes" id="UP000183200"/>
    </source>
</evidence>
<evidence type="ECO:0008006" key="4">
    <source>
        <dbReference type="Google" id="ProtNLM"/>
    </source>
</evidence>
<gene>
    <name evidence="2" type="ORF">SAMN05421820_103159</name>
</gene>
<protein>
    <recommendedName>
        <fullName evidence="4">DUF4249 domain-containing protein</fullName>
    </recommendedName>
</protein>
<dbReference type="InterPro" id="IPR025345">
    <property type="entry name" value="DUF4249"/>
</dbReference>
<reference evidence="3" key="1">
    <citation type="submission" date="2016-10" db="EMBL/GenBank/DDBJ databases">
        <authorList>
            <person name="Varghese N."/>
            <person name="Submissions S."/>
        </authorList>
    </citation>
    <scope>NUCLEOTIDE SEQUENCE [LARGE SCALE GENOMIC DNA]</scope>
    <source>
        <strain evidence="3">DSM 19110</strain>
    </source>
</reference>
<evidence type="ECO:0000256" key="1">
    <source>
        <dbReference type="SAM" id="SignalP"/>
    </source>
</evidence>
<accession>A0A1G9R978</accession>
<dbReference type="EMBL" id="FNGY01000003">
    <property type="protein sequence ID" value="SDM19407.1"/>
    <property type="molecule type" value="Genomic_DNA"/>
</dbReference>
<organism evidence="2 3">
    <name type="scientific">Pedobacter steynii</name>
    <dbReference type="NCBI Taxonomy" id="430522"/>
    <lineage>
        <taxon>Bacteria</taxon>
        <taxon>Pseudomonadati</taxon>
        <taxon>Bacteroidota</taxon>
        <taxon>Sphingobacteriia</taxon>
        <taxon>Sphingobacteriales</taxon>
        <taxon>Sphingobacteriaceae</taxon>
        <taxon>Pedobacter</taxon>
    </lineage>
</organism>